<name>A0A484BH63_DRONA</name>
<evidence type="ECO:0000256" key="1">
    <source>
        <dbReference type="SAM" id="MobiDB-lite"/>
    </source>
</evidence>
<evidence type="ECO:0000313" key="2">
    <source>
        <dbReference type="EMBL" id="TDG48206.1"/>
    </source>
</evidence>
<reference evidence="2 3" key="1">
    <citation type="journal article" date="2019" name="J. Hered.">
        <title>An Improved Genome Assembly for Drosophila navojoa, the Basal Species in the mojavensis Cluster.</title>
        <authorList>
            <person name="Vanderlinde T."/>
            <person name="Dupim E.G."/>
            <person name="Nazario-Yepiz N.O."/>
            <person name="Carvalho A.B."/>
        </authorList>
    </citation>
    <scope>NUCLEOTIDE SEQUENCE [LARGE SCALE GENOMIC DNA]</scope>
    <source>
        <strain evidence="2">Navoj_Jal97</strain>
        <tissue evidence="2">Whole organism</tissue>
    </source>
</reference>
<feature type="region of interest" description="Disordered" evidence="1">
    <location>
        <begin position="1"/>
        <end position="98"/>
    </location>
</feature>
<organism evidence="2 3">
    <name type="scientific">Drosophila navojoa</name>
    <name type="common">Fruit fly</name>
    <dbReference type="NCBI Taxonomy" id="7232"/>
    <lineage>
        <taxon>Eukaryota</taxon>
        <taxon>Metazoa</taxon>
        <taxon>Ecdysozoa</taxon>
        <taxon>Arthropoda</taxon>
        <taxon>Hexapoda</taxon>
        <taxon>Insecta</taxon>
        <taxon>Pterygota</taxon>
        <taxon>Neoptera</taxon>
        <taxon>Endopterygota</taxon>
        <taxon>Diptera</taxon>
        <taxon>Brachycera</taxon>
        <taxon>Muscomorpha</taxon>
        <taxon>Ephydroidea</taxon>
        <taxon>Drosophilidae</taxon>
        <taxon>Drosophila</taxon>
    </lineage>
</organism>
<dbReference type="AlphaFoldDB" id="A0A484BH63"/>
<gene>
    <name evidence="2" type="ORF">AWZ03_005381</name>
</gene>
<dbReference type="Proteomes" id="UP000295192">
    <property type="component" value="Unassembled WGS sequence"/>
</dbReference>
<dbReference type="OMA" id="WIRNKIN"/>
<feature type="compositionally biased region" description="Polar residues" evidence="1">
    <location>
        <begin position="15"/>
        <end position="25"/>
    </location>
</feature>
<accession>A0A484BH63</accession>
<evidence type="ECO:0000313" key="3">
    <source>
        <dbReference type="Proteomes" id="UP000295192"/>
    </source>
</evidence>
<sequence length="242" mass="26800">MCSVTQGAALKGSATEKNVSGTTEGNDLALDGVLKEEEESDDESDDESNESPLTSDDAEEELARQLEEANEIEPEIRPTKKTPQAHIRNSAAHAHRHPTETGLMPYYAPMTYAAPAPMPYAAPAPMPYAAPAPMPYGAPAPLPYAMPYSQCPFSQPLYYPQPMYPPYQYAPHNPVLKAAIDPTDTTEVVNIDQLLKIANFWSKQNVTKVYNKNETTKGRKRFGIRNWIKNKANRFTTAKPTE</sequence>
<protein>
    <submittedName>
        <fullName evidence="2">Uncharacterized protein</fullName>
    </submittedName>
</protein>
<keyword evidence="3" id="KW-1185">Reference proteome</keyword>
<comment type="caution">
    <text evidence="2">The sequence shown here is derived from an EMBL/GenBank/DDBJ whole genome shotgun (WGS) entry which is preliminary data.</text>
</comment>
<proteinExistence type="predicted"/>
<feature type="compositionally biased region" description="Acidic residues" evidence="1">
    <location>
        <begin position="36"/>
        <end position="49"/>
    </location>
</feature>
<dbReference type="EMBL" id="LSRL02000035">
    <property type="protein sequence ID" value="TDG48206.1"/>
    <property type="molecule type" value="Genomic_DNA"/>
</dbReference>